<feature type="region of interest" description="Disordered" evidence="6">
    <location>
        <begin position="1126"/>
        <end position="1145"/>
    </location>
</feature>
<evidence type="ECO:0000256" key="5">
    <source>
        <dbReference type="ARBA" id="ARBA00022737"/>
    </source>
</evidence>
<dbReference type="CDD" id="cd19543">
    <property type="entry name" value="DCL_NRPS"/>
    <property type="match status" value="1"/>
</dbReference>
<dbReference type="NCBIfam" id="TIGR01733">
    <property type="entry name" value="AA-adenyl-dom"/>
    <property type="match status" value="2"/>
</dbReference>
<evidence type="ECO:0000256" key="1">
    <source>
        <dbReference type="ARBA" id="ARBA00001957"/>
    </source>
</evidence>
<protein>
    <submittedName>
        <fullName evidence="8">Linear gramicidin synthase subunit B</fullName>
    </submittedName>
</protein>
<dbReference type="InterPro" id="IPR010071">
    <property type="entry name" value="AA_adenyl_dom"/>
</dbReference>
<dbReference type="InterPro" id="IPR036736">
    <property type="entry name" value="ACP-like_sf"/>
</dbReference>
<dbReference type="Pfam" id="PF00501">
    <property type="entry name" value="AMP-binding"/>
    <property type="match status" value="2"/>
</dbReference>
<dbReference type="CDD" id="cd19531">
    <property type="entry name" value="LCL_NRPS-like"/>
    <property type="match status" value="1"/>
</dbReference>
<dbReference type="Gene3D" id="3.30.300.30">
    <property type="match status" value="2"/>
</dbReference>
<dbReference type="Pfam" id="PF13193">
    <property type="entry name" value="AMP-binding_C"/>
    <property type="match status" value="2"/>
</dbReference>
<dbReference type="InterPro" id="IPR001242">
    <property type="entry name" value="Condensation_dom"/>
</dbReference>
<dbReference type="FunFam" id="3.30.300.30:FF:000010">
    <property type="entry name" value="Enterobactin synthetase component F"/>
    <property type="match status" value="1"/>
</dbReference>
<dbReference type="GO" id="GO:0043041">
    <property type="term" value="P:amino acid activation for nonribosomal peptide biosynthetic process"/>
    <property type="evidence" value="ECO:0007669"/>
    <property type="project" value="TreeGrafter"/>
</dbReference>
<dbReference type="InterPro" id="IPR010060">
    <property type="entry name" value="NRPS_synth"/>
</dbReference>
<accession>A0A5E4ZJH7</accession>
<dbReference type="PANTHER" id="PTHR45527">
    <property type="entry name" value="NONRIBOSOMAL PEPTIDE SYNTHETASE"/>
    <property type="match status" value="1"/>
</dbReference>
<dbReference type="SUPFAM" id="SSF56801">
    <property type="entry name" value="Acetyl-CoA synthetase-like"/>
    <property type="match status" value="2"/>
</dbReference>
<keyword evidence="4" id="KW-0597">Phosphoprotein</keyword>
<dbReference type="Gene3D" id="3.30.559.10">
    <property type="entry name" value="Chloramphenicol acetyltransferase-like domain"/>
    <property type="match status" value="3"/>
</dbReference>
<keyword evidence="5" id="KW-0677">Repeat</keyword>
<dbReference type="Gene3D" id="3.30.559.30">
    <property type="entry name" value="Nonribosomal peptide synthetase, condensation domain"/>
    <property type="match status" value="3"/>
</dbReference>
<evidence type="ECO:0000259" key="7">
    <source>
        <dbReference type="PROSITE" id="PS50075"/>
    </source>
</evidence>
<dbReference type="PROSITE" id="PS00455">
    <property type="entry name" value="AMP_BINDING"/>
    <property type="match status" value="2"/>
</dbReference>
<reference evidence="8 9" key="1">
    <citation type="submission" date="2019-08" db="EMBL/GenBank/DDBJ databases">
        <authorList>
            <person name="Peeters C."/>
        </authorList>
    </citation>
    <scope>NUCLEOTIDE SEQUENCE [LARGE SCALE GENOMIC DNA]</scope>
    <source>
        <strain evidence="8 9">LMG 31118</strain>
    </source>
</reference>
<comment type="cofactor">
    <cofactor evidence="1">
        <name>pantetheine 4'-phosphate</name>
        <dbReference type="ChEBI" id="CHEBI:47942"/>
    </cofactor>
</comment>
<evidence type="ECO:0000256" key="3">
    <source>
        <dbReference type="ARBA" id="ARBA00022450"/>
    </source>
</evidence>
<dbReference type="Gene3D" id="1.10.1200.10">
    <property type="entry name" value="ACP-like"/>
    <property type="match status" value="2"/>
</dbReference>
<dbReference type="InterPro" id="IPR020845">
    <property type="entry name" value="AMP-binding_CS"/>
</dbReference>
<keyword evidence="3" id="KW-0596">Phosphopantetheine</keyword>
<dbReference type="FunFam" id="3.40.50.980:FF:000002">
    <property type="entry name" value="Enterobactin synthetase component F"/>
    <property type="match status" value="1"/>
</dbReference>
<keyword evidence="9" id="KW-1185">Reference proteome</keyword>
<dbReference type="SUPFAM" id="SSF52777">
    <property type="entry name" value="CoA-dependent acyltransferases"/>
    <property type="match status" value="6"/>
</dbReference>
<dbReference type="FunFam" id="2.30.38.10:FF:000001">
    <property type="entry name" value="Non-ribosomal peptide synthetase PvdI"/>
    <property type="match status" value="2"/>
</dbReference>
<sequence>MDDIQTTLARLAPAQRQAMIALLERKGVAVREHLPLEGWVSAAAGQDGERAIASFAQQRMWTLLQLDARHDTYHITGAVQLDGALDTTALAEAFAAAVARHAALRTTFSLEDGKLMQHVHAHVDVPLDVVSLSDGADGASEADRADEADEADEADVSEALAKVSREAFDLTRGPLVRTTLLRTAPDRRVLVLTLHHLIADGGSLEVLIDEIARDYALVRNGQTPVAQASGPTYGDYAIWQRLRLGGDALAGQLDYWATQLAGADDLLALPLDRQRPAQREGEGGRVAFTLPEPLAQRVRAMAREARTTPFAVLLASFQALLARYAAGQNHRDTHDANDVSPDTVDVRVGVPVSHRSRTALERVVGCFVNTVVVRTQVDLTAGFAALLTQVRDTLLDAQRHADVPFEQVVERLSPARSLSHSPLFQVMVNHQRRQAAAALQLPGVTATVLEAETTQAKFDLDLGIVELPDGTLAGGLGYATDVISPQTAQRICAHWQTLLAAQIGQPSAPLYDLPLADAAERAAIVRWGAPEAMPPTDDRLLPGMIASHAAQQPDAHAIECDGEVLTYGELLRRADTVAAHLLAGQWRSETRVGVRLARSVNALVAMLGVLRAGGAYVPLDVDHPDERVAELCADADIAYVITDADGMARLPLGVKGFDVAIIASTGAPAAVLPVLHPAQLAYVIFTSGSTGRPKGVAVPHGPIAMHCRAIAGLFGMTPAFRELHVASLSFDGAHERWLTLLSHGACVVLRGPRQWTPEEICEQIVARRVTNAGLPTALLRHVAQWVEAHPGAVPPGLIYSCGGEALSRDTLALVMRTLQPVRLLNGYGPTETVVTPVNWTAHAGTQSPTPYAPIGTLVGQRRGYVLDTRLQPVPVGVAGELYLGGEGVARGYLGRAAQTGERFVPDPWGAPGARMYRTGDRVRWLSDGTLEYLGRRDQQLKVRGFRIEPGEVEAQLLALTGVREAVVGTAQGPAGVQLVAHVSATPPTGVAASEFGEGLRQALAARLPAYLVPAQVLVLDALPKLVNGKLDRRQLPEPVWQSASAEAPHVGAEAELAVIWGQLLGAGQVGRGDNFFALGGDSIIALQLVSRARESGWRITVRDVFRHQTLAELAAAAVVAKATPSVTSVDTPGVDPDNRPASDPAIDPDAPLLPIQSWFFAEPVTHRDHWNQWVQVDVCDVGRALDGATLRDALHAVARHHEALQMRYRQTGGEWRQWRQDESSDESDNIALVGLEIVDAEDETQALAAAQRAQRGLSLSDGPLLRAALINLASGGQRLLLVCHHIAIDGVSWRILLGDLQRALAQRDAGQPIVLAENGSAYGAWATYWRDWAASPEAAKEVEFWMASLQGAHDTLPVDATPLNGDRQAEATEVSVTLDANATRRLLDAANERARIHELLVAALAQAVGEWTGASRVALWVEGHGRDALPGMEAFDLTRTLGWFTSLYPVAVDVSASPRETLFALKRMWRAVPRAGLGFGALRYHGDAEARRTLAALPHGRITFNYLGRIDAGFGDGRFAPSDAPAGDARDASAPLGNWLSVDGAIADGCLRLQWRFSRERFHEATIAALAARMQTALKSLVALVESSSASPDAQFTSAADFPLANLTEDTLAALPVPAANLEDVYPLSPMQQGMVFHARLAPGSASYVNQLQIRLEGLQADAFAAAWQAAVRRHAILRTSFVWREGAPPLQLVQREVPQALRVLDWRARVAQEGEGVLTTLAEAERAQGFDLASAPLQRVALVHVSDAAGGTWQLIWTLHHVLLDGWSSAQLIGEILQAYLAAVSGTSDSSDSVRTSGMPEVHGNVPRFRDYIAWLAAHAPQNGESFWRERLAAFESPTQLHEAVLRTLPPAQGHGERTFRIEAADAQAWQRAARTRRLTLNTLVQGAWTLLLQRYTGKRDVCFGVTVSGRPAELPGAERMMGLFINTLPVVQGPGPSDGLDDWLHRLQEDNLALREAESTPLYDIQRWVGWPGQALFDSLIVFENYPVDRALRAQGAQALRFGDIVNVETTHYPLTVGIASGETIDVRMSYDRQHFDDGAIERLWSQLRDLLRQLCAPPSAANQRVADIVLHAHDPAGESPLGPRHTFEVTTTVDRIIAAFAHTQPEAIAVTDGEHSLTYAELEAQANRVAHALLRRGVASEDRVGIALTRRVELIVAILGVMKAGAAYVPLDPAYPDERLGYVVEDAGIRVVVTDAALGAPVWLPQDSVRIDVLARDATLPQTSPDVPIHVDQLAYVIYTSGSTGRPKGVQVAHRQLMRLLLATEDWFGFGVHDVWTMFHSYAFDVSVWEIFGALSHGGRLVVVPYYTSREPQALWQMIEQQRVTVLCQTPSAFYQLLAALPASASHTTLRHIVLAGEALAPRRLAPWWSRFGGQTRIVNMYGPTETTVYVSFGVVSPEPGIGQSPIGEALPDIAWRVLDASLAAVPVGVPGDLYVGGQGLARGYLGRPALSAERFVPDPWGPAGARMYQTGDRVRWLPDGTLDYLGRGDQQVKLRGFRIEPGEIEAHLLAHAQVSDAAVLVRDDGLGEQLVAYVVTDADDEGLWARLRDHLATRVPVFMLPGQWLRLDALPLTPNGKLDRRALPAPQAAGTRFVPPADGVETDVARIWQTVLGVARVGRYDNFFALGGHSLLATQMVARLQAVSGRPVALRQLFETPVLSDFCATWSAAAPAALDASARHRLDDLLGDLEADAA</sequence>
<dbReference type="SUPFAM" id="SSF47336">
    <property type="entry name" value="ACP-like"/>
    <property type="match status" value="2"/>
</dbReference>
<dbReference type="GO" id="GO:0005737">
    <property type="term" value="C:cytoplasm"/>
    <property type="evidence" value="ECO:0007669"/>
    <property type="project" value="TreeGrafter"/>
</dbReference>
<dbReference type="InterPro" id="IPR020806">
    <property type="entry name" value="PKS_PP-bd"/>
</dbReference>
<dbReference type="Gene3D" id="2.30.38.10">
    <property type="entry name" value="Luciferase, Domain 3"/>
    <property type="match status" value="2"/>
</dbReference>
<dbReference type="InterPro" id="IPR025110">
    <property type="entry name" value="AMP-bd_C"/>
</dbReference>
<dbReference type="SMART" id="SM00823">
    <property type="entry name" value="PKS_PP"/>
    <property type="match status" value="1"/>
</dbReference>
<dbReference type="OrthoDB" id="6297021at2"/>
<dbReference type="CDD" id="cd17643">
    <property type="entry name" value="A_NRPS_Cytc1-like"/>
    <property type="match status" value="1"/>
</dbReference>
<dbReference type="Proteomes" id="UP000414136">
    <property type="component" value="Unassembled WGS sequence"/>
</dbReference>
<dbReference type="PROSITE" id="PS50075">
    <property type="entry name" value="CARRIER"/>
    <property type="match status" value="2"/>
</dbReference>
<gene>
    <name evidence="8" type="primary">lgrB_3</name>
    <name evidence="8" type="ORF">PCA31118_00228</name>
</gene>
<evidence type="ECO:0000256" key="4">
    <source>
        <dbReference type="ARBA" id="ARBA00022553"/>
    </source>
</evidence>
<dbReference type="Pfam" id="PF00668">
    <property type="entry name" value="Condensation"/>
    <property type="match status" value="3"/>
</dbReference>
<dbReference type="Pfam" id="PF00550">
    <property type="entry name" value="PP-binding"/>
    <property type="match status" value="2"/>
</dbReference>
<dbReference type="GO" id="GO:0031177">
    <property type="term" value="F:phosphopantetheine binding"/>
    <property type="evidence" value="ECO:0007669"/>
    <property type="project" value="InterPro"/>
</dbReference>
<dbReference type="InterPro" id="IPR045851">
    <property type="entry name" value="AMP-bd_C_sf"/>
</dbReference>
<dbReference type="NCBIfam" id="NF003417">
    <property type="entry name" value="PRK04813.1"/>
    <property type="match status" value="2"/>
</dbReference>
<dbReference type="CDD" id="cd19534">
    <property type="entry name" value="E_NRPS"/>
    <property type="match status" value="1"/>
</dbReference>
<dbReference type="EMBL" id="CABPSQ010000001">
    <property type="protein sequence ID" value="VVE60420.1"/>
    <property type="molecule type" value="Genomic_DNA"/>
</dbReference>
<dbReference type="FunFam" id="1.10.1200.10:FF:000005">
    <property type="entry name" value="Nonribosomal peptide synthetase 1"/>
    <property type="match status" value="2"/>
</dbReference>
<name>A0A5E4ZJH7_9BURK</name>
<dbReference type="InterPro" id="IPR009081">
    <property type="entry name" value="PP-bd_ACP"/>
</dbReference>
<dbReference type="GO" id="GO:0044550">
    <property type="term" value="P:secondary metabolite biosynthetic process"/>
    <property type="evidence" value="ECO:0007669"/>
    <property type="project" value="UniProtKB-ARBA"/>
</dbReference>
<dbReference type="Gene3D" id="3.40.50.980">
    <property type="match status" value="4"/>
</dbReference>
<dbReference type="RefSeq" id="WP_150622230.1">
    <property type="nucleotide sequence ID" value="NZ_CABPSQ010000001.1"/>
</dbReference>
<evidence type="ECO:0000256" key="2">
    <source>
        <dbReference type="ARBA" id="ARBA00006432"/>
    </source>
</evidence>
<dbReference type="FunFam" id="3.40.50.12780:FF:000012">
    <property type="entry name" value="Non-ribosomal peptide synthetase"/>
    <property type="match status" value="1"/>
</dbReference>
<dbReference type="GO" id="GO:0003824">
    <property type="term" value="F:catalytic activity"/>
    <property type="evidence" value="ECO:0007669"/>
    <property type="project" value="InterPro"/>
</dbReference>
<dbReference type="InterPro" id="IPR006162">
    <property type="entry name" value="Ppantetheine_attach_site"/>
</dbReference>
<dbReference type="FunFam" id="3.40.50.980:FF:000001">
    <property type="entry name" value="Non-ribosomal peptide synthetase"/>
    <property type="match status" value="1"/>
</dbReference>
<dbReference type="InterPro" id="IPR000873">
    <property type="entry name" value="AMP-dep_synth/lig_dom"/>
</dbReference>
<dbReference type="PANTHER" id="PTHR45527:SF1">
    <property type="entry name" value="FATTY ACID SYNTHASE"/>
    <property type="match status" value="1"/>
</dbReference>
<evidence type="ECO:0000313" key="9">
    <source>
        <dbReference type="Proteomes" id="UP000414136"/>
    </source>
</evidence>
<evidence type="ECO:0000256" key="6">
    <source>
        <dbReference type="SAM" id="MobiDB-lite"/>
    </source>
</evidence>
<dbReference type="InterPro" id="IPR023213">
    <property type="entry name" value="CAT-like_dom_sf"/>
</dbReference>
<proteinExistence type="inferred from homology"/>
<dbReference type="NCBIfam" id="TIGR01720">
    <property type="entry name" value="NRPS-para261"/>
    <property type="match status" value="1"/>
</dbReference>
<organism evidence="8 9">
    <name type="scientific">Pandoraea captiosa</name>
    <dbReference type="NCBI Taxonomy" id="2508302"/>
    <lineage>
        <taxon>Bacteria</taxon>
        <taxon>Pseudomonadati</taxon>
        <taxon>Pseudomonadota</taxon>
        <taxon>Betaproteobacteria</taxon>
        <taxon>Burkholderiales</taxon>
        <taxon>Burkholderiaceae</taxon>
        <taxon>Pandoraea</taxon>
    </lineage>
</organism>
<dbReference type="PROSITE" id="PS00012">
    <property type="entry name" value="PHOSPHOPANTETHEINE"/>
    <property type="match status" value="2"/>
</dbReference>
<comment type="similarity">
    <text evidence="2">Belongs to the ATP-dependent AMP-binding enzyme family.</text>
</comment>
<feature type="domain" description="Carrier" evidence="7">
    <location>
        <begin position="2599"/>
        <end position="2674"/>
    </location>
</feature>
<evidence type="ECO:0000313" key="8">
    <source>
        <dbReference type="EMBL" id="VVE60420.1"/>
    </source>
</evidence>
<feature type="domain" description="Carrier" evidence="7">
    <location>
        <begin position="1047"/>
        <end position="1121"/>
    </location>
</feature>